<dbReference type="Proteomes" id="UP000642488">
    <property type="component" value="Unassembled WGS sequence"/>
</dbReference>
<dbReference type="EMBL" id="JAEKPD010000019">
    <property type="protein sequence ID" value="MBJ3764296.1"/>
    <property type="molecule type" value="Genomic_DNA"/>
</dbReference>
<dbReference type="RefSeq" id="WP_198917470.1">
    <property type="nucleotide sequence ID" value="NZ_JAEKPD010000019.1"/>
</dbReference>
<dbReference type="AlphaFoldDB" id="A0A934MFA2"/>
<evidence type="ECO:0000313" key="1">
    <source>
        <dbReference type="EMBL" id="MBJ3764296.1"/>
    </source>
</evidence>
<organism evidence="1 2">
    <name type="scientific">Palleronia pontilimi</name>
    <dbReference type="NCBI Taxonomy" id="1964209"/>
    <lineage>
        <taxon>Bacteria</taxon>
        <taxon>Pseudomonadati</taxon>
        <taxon>Pseudomonadota</taxon>
        <taxon>Alphaproteobacteria</taxon>
        <taxon>Rhodobacterales</taxon>
        <taxon>Roseobacteraceae</taxon>
        <taxon>Palleronia</taxon>
    </lineage>
</organism>
<reference evidence="1" key="1">
    <citation type="submission" date="2020-12" db="EMBL/GenBank/DDBJ databases">
        <title>Bacterial taxonomy.</title>
        <authorList>
            <person name="Pan X."/>
        </authorList>
    </citation>
    <scope>NUCLEOTIDE SEQUENCE</scope>
    <source>
        <strain evidence="1">KCTC 52957</strain>
    </source>
</reference>
<sequence>MSTEPGHPLQQPHITADDAWRLYCAWAGFGCEMVKRPLALSGTAGVRLADAVARGILGAESPRALARMAAREAGQLAVDMLAVPSSAAATAAAHFDEAQAPSQDRLARALAGTDPVATITRVDVDPNLAEAQWRELTARSGVDVDAPVPEFAPTTGAPFLLPARVLDASQAWAAWFVPLDAARRLLAEACETGHQPPEVLDAFAPVAVGDGGVLVSLVASDYRASDFGVVQEIGLSLTVSPRAARFPGPGQLFLRLIVTHPYSLGAARQIWGIRKDLHDNASAEPRSRFQVAYGADRVRFGQGALQSRAVRSSGTLQLAFPRLGRGRSDRVPGLIHSMVAPHGPPAAAVAPARSVLMRSGTGEGVQVRGDVRLTLPADRAAGLQAGCLCRGGMACLCDTLRGLGLDRRRPAANGWTERLTCTLAEPVRIGAQSSDGAGNTSSKA</sequence>
<dbReference type="InterPro" id="IPR023375">
    <property type="entry name" value="ADC_dom_sf"/>
</dbReference>
<protein>
    <submittedName>
        <fullName evidence="1">Uncharacterized protein</fullName>
    </submittedName>
</protein>
<dbReference type="Gene3D" id="2.40.400.10">
    <property type="entry name" value="Acetoacetate decarboxylase-like"/>
    <property type="match status" value="1"/>
</dbReference>
<accession>A0A934MFA2</accession>
<evidence type="ECO:0000313" key="2">
    <source>
        <dbReference type="Proteomes" id="UP000642488"/>
    </source>
</evidence>
<dbReference type="SUPFAM" id="SSF160104">
    <property type="entry name" value="Acetoacetate decarboxylase-like"/>
    <property type="match status" value="1"/>
</dbReference>
<keyword evidence="2" id="KW-1185">Reference proteome</keyword>
<gene>
    <name evidence="1" type="ORF">ILP92_16220</name>
</gene>
<proteinExistence type="predicted"/>
<name>A0A934MFA2_9RHOB</name>
<comment type="caution">
    <text evidence="1">The sequence shown here is derived from an EMBL/GenBank/DDBJ whole genome shotgun (WGS) entry which is preliminary data.</text>
</comment>